<dbReference type="STRING" id="61424.A0A2T9Z5F4"/>
<dbReference type="SMART" id="SM00720">
    <property type="entry name" value="calpain_III"/>
    <property type="match status" value="1"/>
</dbReference>
<evidence type="ECO:0000256" key="1">
    <source>
        <dbReference type="ARBA" id="ARBA00010193"/>
    </source>
</evidence>
<dbReference type="SUPFAM" id="SSF54001">
    <property type="entry name" value="Cysteine proteinases"/>
    <property type="match status" value="1"/>
</dbReference>
<dbReference type="SUPFAM" id="SSF49758">
    <property type="entry name" value="Calpain large subunit, middle domain (domain III)"/>
    <property type="match status" value="3"/>
</dbReference>
<proteinExistence type="inferred from homology"/>
<keyword evidence="4 5" id="KW-0788">Thiol protease</keyword>
<dbReference type="PROSITE" id="PS50203">
    <property type="entry name" value="CALPAIN_CAT"/>
    <property type="match status" value="1"/>
</dbReference>
<dbReference type="Gene3D" id="2.60.120.380">
    <property type="match status" value="3"/>
</dbReference>
<evidence type="ECO:0000256" key="5">
    <source>
        <dbReference type="PROSITE-ProRule" id="PRU00239"/>
    </source>
</evidence>
<feature type="active site" evidence="5">
    <location>
        <position position="286"/>
    </location>
</feature>
<sequence length="956" mass="109195">MEYTLIEVYRKINNEILLAKECEKNGSLIDAMMLYDSISKGFQVAIDKESSTAQKKILALKVKEYRDLCKLFFEKSVSRENHYYINETRNVILNADSLKEKDPQKSLALYIKALDTLDFLILEGKDISQIQIAKKIMKETLSSAEIVKKNIKNIQQQTRDLIPKVSEMNISGPLNKKNVLMKSVPEDNFSNKTQKITKKLSDSEYLVALNTSYVNGVACVPWEDKDSNCYSTESNSYKDDRGKLLLSETQRKSFGSWKRLSKFYKDNFKFKVLKGDNITQDTVTDCSFVASLIVCIEHEIHHNTKLISNLLYPQNSNKEPIFNPSGKYIARLFINGFWRRVDIDDYVPVSQKGKLMCTYSTDDAFIIPLIEKAYLKVMGGYAFPGSNSSVDLHTQVDKEKTWKRIFEGFKKGELLITIATGEIGRNQRESLGLVPLHAYAVLDIVEIMSYRLVKVKNPWSQFSWKGKFSSLDSNVWNTKLSKALSYDPNSAGSRDNGIFWIDYDSIVEYFDGIHLNWNPELFEHKSINYFNWDAPNRITIDQNNISNNPQFRLRMNKGTVSGRVWLLLSKHVMTTETNSDYISLHMYKNEGDFELKRKGDVGTSLGVDETLRNESLSEYLILESGNAFRTGEYINSPHILMQMDLEEGSDISDYMLVVSQRDRDKSLYFSLSVYSTVEFEISSLQGYKYNEIVKSKWDNRLSGGNSLSPDYLNNPQFSLVFPSDTSMGETRFSGHIILETLFDYPVQIRVFRGGYLVTVASSINTVAQSGKYRHKLCSLKLDKLIESNYTILVSTYEPLLFGHFSLTVSMNSPFKLNQLPREGSGMRHKVMSGKWIVGVNSMGNKNNVNYHLNPKYSIKTSYPTYIFARLYVVGLDSNFPSLNLSVFESQKNNSLGTLVATSGPYSNIPQGAVIQKTLLKNGGSEYVIIPSSWEPDFEGEYTIHFYSDYQVEIEQL</sequence>
<evidence type="ECO:0000259" key="6">
    <source>
        <dbReference type="PROSITE" id="PS50203"/>
    </source>
</evidence>
<comment type="similarity">
    <text evidence="1">Belongs to the peptidase C2 family. PalB/RIM13 subfamily.</text>
</comment>
<keyword evidence="2 5" id="KW-0645">Protease</keyword>
<comment type="caution">
    <text evidence="7">The sequence shown here is derived from an EMBL/GenBank/DDBJ whole genome shotgun (WGS) entry which is preliminary data.</text>
</comment>
<accession>A0A2T9Z5F4</accession>
<organism evidence="7 8">
    <name type="scientific">Furculomyces boomerangus</name>
    <dbReference type="NCBI Taxonomy" id="61424"/>
    <lineage>
        <taxon>Eukaryota</taxon>
        <taxon>Fungi</taxon>
        <taxon>Fungi incertae sedis</taxon>
        <taxon>Zoopagomycota</taxon>
        <taxon>Kickxellomycotina</taxon>
        <taxon>Harpellomycetes</taxon>
        <taxon>Harpellales</taxon>
        <taxon>Harpellaceae</taxon>
        <taxon>Furculomyces</taxon>
    </lineage>
</organism>
<keyword evidence="8" id="KW-1185">Reference proteome</keyword>
<dbReference type="OrthoDB" id="167576at2759"/>
<dbReference type="InterPro" id="IPR001300">
    <property type="entry name" value="Peptidase_C2_calpain_cat"/>
</dbReference>
<dbReference type="EMBL" id="MBFT01000020">
    <property type="protein sequence ID" value="PVU99781.1"/>
    <property type="molecule type" value="Genomic_DNA"/>
</dbReference>
<reference evidence="7 8" key="1">
    <citation type="journal article" date="2018" name="MBio">
        <title>Comparative Genomics Reveals the Core Gene Toolbox for the Fungus-Insect Symbiosis.</title>
        <authorList>
            <person name="Wang Y."/>
            <person name="Stata M."/>
            <person name="Wang W."/>
            <person name="Stajich J.E."/>
            <person name="White M.M."/>
            <person name="Moncalvo J.M."/>
        </authorList>
    </citation>
    <scope>NUCLEOTIDE SEQUENCE [LARGE SCALE GENOMIC DNA]</scope>
    <source>
        <strain evidence="7 8">AUS-77-4</strain>
    </source>
</reference>
<dbReference type="InterPro" id="IPR038765">
    <property type="entry name" value="Papain-like_cys_pep_sf"/>
</dbReference>
<gene>
    <name evidence="7" type="ORF">BB559_000414</name>
</gene>
<dbReference type="InterPro" id="IPR022683">
    <property type="entry name" value="Calpain_III"/>
</dbReference>
<evidence type="ECO:0000256" key="3">
    <source>
        <dbReference type="ARBA" id="ARBA00022801"/>
    </source>
</evidence>
<dbReference type="GO" id="GO:0004198">
    <property type="term" value="F:calcium-dependent cysteine-type endopeptidase activity"/>
    <property type="evidence" value="ECO:0007669"/>
    <property type="project" value="InterPro"/>
</dbReference>
<protein>
    <recommendedName>
        <fullName evidence="6">Calpain catalytic domain-containing protein</fullName>
    </recommendedName>
</protein>
<dbReference type="PANTHER" id="PTHR46143">
    <property type="entry name" value="CALPAIN-7"/>
    <property type="match status" value="1"/>
</dbReference>
<evidence type="ECO:0000256" key="2">
    <source>
        <dbReference type="ARBA" id="ARBA00022670"/>
    </source>
</evidence>
<dbReference type="InterPro" id="IPR051297">
    <property type="entry name" value="PalB/RIM13"/>
</dbReference>
<dbReference type="Gene3D" id="3.90.70.10">
    <property type="entry name" value="Cysteine proteinases"/>
    <property type="match status" value="1"/>
</dbReference>
<feature type="active site" evidence="5">
    <location>
        <position position="457"/>
    </location>
</feature>
<feature type="active site" evidence="5">
    <location>
        <position position="437"/>
    </location>
</feature>
<dbReference type="Pfam" id="PF00648">
    <property type="entry name" value="Peptidase_C2"/>
    <property type="match status" value="1"/>
</dbReference>
<dbReference type="InterPro" id="IPR036213">
    <property type="entry name" value="Calpain_III_sf"/>
</dbReference>
<evidence type="ECO:0000256" key="4">
    <source>
        <dbReference type="ARBA" id="ARBA00022807"/>
    </source>
</evidence>
<dbReference type="GO" id="GO:0006508">
    <property type="term" value="P:proteolysis"/>
    <property type="evidence" value="ECO:0007669"/>
    <property type="project" value="UniProtKB-KW"/>
</dbReference>
<evidence type="ECO:0000313" key="8">
    <source>
        <dbReference type="Proteomes" id="UP000245699"/>
    </source>
</evidence>
<dbReference type="PANTHER" id="PTHR46143:SF1">
    <property type="entry name" value="CALPAIN-7"/>
    <property type="match status" value="1"/>
</dbReference>
<dbReference type="SMART" id="SM00230">
    <property type="entry name" value="CysPc"/>
    <property type="match status" value="1"/>
</dbReference>
<feature type="domain" description="Calpain catalytic" evidence="6">
    <location>
        <begin position="256"/>
        <end position="519"/>
    </location>
</feature>
<dbReference type="Proteomes" id="UP000245699">
    <property type="component" value="Unassembled WGS sequence"/>
</dbReference>
<name>A0A2T9Z5F4_9FUNG</name>
<evidence type="ECO:0000313" key="7">
    <source>
        <dbReference type="EMBL" id="PVU99781.1"/>
    </source>
</evidence>
<dbReference type="AlphaFoldDB" id="A0A2T9Z5F4"/>
<keyword evidence="3 5" id="KW-0378">Hydrolase</keyword>